<dbReference type="EC" id="2.5.1.39" evidence="11 12"/>
<evidence type="ECO:0000256" key="5">
    <source>
        <dbReference type="ARBA" id="ARBA00022519"/>
    </source>
</evidence>
<evidence type="ECO:0000256" key="2">
    <source>
        <dbReference type="ARBA" id="ARBA00004141"/>
    </source>
</evidence>
<keyword evidence="10 11" id="KW-0472">Membrane</keyword>
<dbReference type="PROSITE" id="PS00943">
    <property type="entry name" value="UBIA"/>
    <property type="match status" value="1"/>
</dbReference>
<dbReference type="InterPro" id="IPR000537">
    <property type="entry name" value="UbiA_prenyltransferase"/>
</dbReference>
<feature type="transmembrane region" description="Helical" evidence="11">
    <location>
        <begin position="45"/>
        <end position="65"/>
    </location>
</feature>
<keyword evidence="6 11" id="KW-0808">Transferase</keyword>
<keyword evidence="11" id="KW-0460">Magnesium</keyword>
<dbReference type="OrthoDB" id="9782418at2"/>
<keyword evidence="8 11" id="KW-0812">Transmembrane</keyword>
<dbReference type="PANTHER" id="PTHR11048">
    <property type="entry name" value="PRENYLTRANSFERASES"/>
    <property type="match status" value="1"/>
</dbReference>
<comment type="similarity">
    <text evidence="3 11">Belongs to the UbiA prenyltransferase family.</text>
</comment>
<dbReference type="Gene3D" id="1.20.120.1780">
    <property type="entry name" value="UbiA prenyltransferase"/>
    <property type="match status" value="1"/>
</dbReference>
<evidence type="ECO:0000313" key="14">
    <source>
        <dbReference type="Proteomes" id="UP000294881"/>
    </source>
</evidence>
<keyword evidence="5 11" id="KW-0997">Cell inner membrane</keyword>
<dbReference type="Proteomes" id="UP000294881">
    <property type="component" value="Unassembled WGS sequence"/>
</dbReference>
<comment type="caution">
    <text evidence="13">The sequence shown here is derived from an EMBL/GenBank/DDBJ whole genome shotgun (WGS) entry which is preliminary data.</text>
</comment>
<dbReference type="PANTHER" id="PTHR11048:SF28">
    <property type="entry name" value="4-HYDROXYBENZOATE POLYPRENYLTRANSFERASE, MITOCHONDRIAL"/>
    <property type="match status" value="1"/>
</dbReference>
<organism evidence="13 14">
    <name type="scientific">Camelimonas lactis</name>
    <dbReference type="NCBI Taxonomy" id="659006"/>
    <lineage>
        <taxon>Bacteria</taxon>
        <taxon>Pseudomonadati</taxon>
        <taxon>Pseudomonadota</taxon>
        <taxon>Alphaproteobacteria</taxon>
        <taxon>Hyphomicrobiales</taxon>
        <taxon>Chelatococcaceae</taxon>
        <taxon>Camelimonas</taxon>
    </lineage>
</organism>
<dbReference type="GO" id="GO:0005886">
    <property type="term" value="C:plasma membrane"/>
    <property type="evidence" value="ECO:0007669"/>
    <property type="project" value="UniProtKB-SubCell"/>
</dbReference>
<evidence type="ECO:0000256" key="1">
    <source>
        <dbReference type="ARBA" id="ARBA00001946"/>
    </source>
</evidence>
<comment type="subcellular location">
    <subcellularLocation>
        <location evidence="11">Cell inner membrane</location>
        <topology evidence="11">Multi-pass membrane protein</topology>
    </subcellularLocation>
    <subcellularLocation>
        <location evidence="2">Membrane</location>
        <topology evidence="2">Multi-pass membrane protein</topology>
    </subcellularLocation>
</comment>
<evidence type="ECO:0000256" key="4">
    <source>
        <dbReference type="ARBA" id="ARBA00022475"/>
    </source>
</evidence>
<dbReference type="GO" id="GO:0008412">
    <property type="term" value="F:4-hydroxybenzoate polyprenyltransferase activity"/>
    <property type="evidence" value="ECO:0007669"/>
    <property type="project" value="UniProtKB-UniRule"/>
</dbReference>
<dbReference type="HAMAP" id="MF_01635">
    <property type="entry name" value="UbiA"/>
    <property type="match status" value="1"/>
</dbReference>
<evidence type="ECO:0000256" key="7">
    <source>
        <dbReference type="ARBA" id="ARBA00022688"/>
    </source>
</evidence>
<protein>
    <recommendedName>
        <fullName evidence="11 12">4-hydroxybenzoate octaprenyltransferase</fullName>
        <ecNumber evidence="11 12">2.5.1.39</ecNumber>
    </recommendedName>
    <alternativeName>
        <fullName evidence="11">4-HB polyprenyltransferase</fullName>
    </alternativeName>
</protein>
<feature type="transmembrane region" description="Helical" evidence="11">
    <location>
        <begin position="236"/>
        <end position="257"/>
    </location>
</feature>
<gene>
    <name evidence="11" type="primary">ubiA</name>
    <name evidence="13" type="ORF">EV666_101369</name>
</gene>
<sequence>MNDAIDNDAVDPLTLPDADRGNWVDRRAPAAMRPFLKMARVDRPIGWWLLLLPCWWSATLAAIAADRPWPNLAHMALFFVGAVAMRGAGSTWNDITDRNLDGKVARTRMRPLPSGQITVRQALASMALQCLIGLVVLLCFNGFTIWLGIGSLAIVAVYPFMKRITHMPQLVLGLAFSWGALVGWAAAFGALAWPPVVMYAAAVLWTIGYDTIYAIQDLEDDEIAGIKSSAQLFGAHVQAAVGALYAAVVALLALALWGVGTGFAGWLGLAGFAGHLAWQTSGISRDEPVRSLALFRSNRDAGLILLAGLLADALTALL</sequence>
<dbReference type="Gene3D" id="1.10.357.140">
    <property type="entry name" value="UbiA prenyltransferase"/>
    <property type="match status" value="1"/>
</dbReference>
<dbReference type="EMBL" id="SLWL01000001">
    <property type="protein sequence ID" value="TCO16118.1"/>
    <property type="molecule type" value="Genomic_DNA"/>
</dbReference>
<dbReference type="Pfam" id="PF01040">
    <property type="entry name" value="UbiA"/>
    <property type="match status" value="1"/>
</dbReference>
<keyword evidence="14" id="KW-1185">Reference proteome</keyword>
<comment type="function">
    <text evidence="11">Catalyzes the prenylation of para-hydroxybenzoate (PHB) with an all-trans polyprenyl group. Mediates the second step in the final reaction sequence of ubiquinone-8 (UQ-8) biosynthesis, which is the condensation of the polyisoprenoid side chain with PHB, generating the first membrane-bound Q intermediate 3-octaprenyl-4-hydroxybenzoate.</text>
</comment>
<dbReference type="InterPro" id="IPR006370">
    <property type="entry name" value="HB_polyprenyltransferase-like"/>
</dbReference>
<comment type="pathway">
    <text evidence="11">Cofactor biosynthesis; ubiquinone biosynthesis.</text>
</comment>
<dbReference type="UniPathway" id="UPA00232"/>
<dbReference type="NCBIfam" id="TIGR01474">
    <property type="entry name" value="ubiA_proteo"/>
    <property type="match status" value="1"/>
</dbReference>
<dbReference type="CDD" id="cd13959">
    <property type="entry name" value="PT_UbiA_COQ2"/>
    <property type="match status" value="1"/>
</dbReference>
<comment type="caution">
    <text evidence="11">Lacks conserved residue(s) required for the propagation of feature annotation.</text>
</comment>
<comment type="cofactor">
    <cofactor evidence="1 11">
        <name>Mg(2+)</name>
        <dbReference type="ChEBI" id="CHEBI:18420"/>
    </cofactor>
</comment>
<evidence type="ECO:0000256" key="9">
    <source>
        <dbReference type="ARBA" id="ARBA00022989"/>
    </source>
</evidence>
<dbReference type="InterPro" id="IPR044878">
    <property type="entry name" value="UbiA_sf"/>
</dbReference>
<dbReference type="InterPro" id="IPR039653">
    <property type="entry name" value="Prenyltransferase"/>
</dbReference>
<evidence type="ECO:0000256" key="10">
    <source>
        <dbReference type="ARBA" id="ARBA00023136"/>
    </source>
</evidence>
<dbReference type="AlphaFoldDB" id="A0A4V6NMW2"/>
<feature type="transmembrane region" description="Helical" evidence="11">
    <location>
        <begin position="170"/>
        <end position="190"/>
    </location>
</feature>
<evidence type="ECO:0000256" key="8">
    <source>
        <dbReference type="ARBA" id="ARBA00022692"/>
    </source>
</evidence>
<reference evidence="13 14" key="1">
    <citation type="submission" date="2019-03" db="EMBL/GenBank/DDBJ databases">
        <title>Genomic Encyclopedia of Type Strains, Phase IV (KMG-IV): sequencing the most valuable type-strain genomes for metagenomic binning, comparative biology and taxonomic classification.</title>
        <authorList>
            <person name="Goeker M."/>
        </authorList>
    </citation>
    <scope>NUCLEOTIDE SEQUENCE [LARGE SCALE GENOMIC DNA]</scope>
    <source>
        <strain evidence="13 14">DSM 22958</strain>
    </source>
</reference>
<dbReference type="FunFam" id="1.20.120.1780:FF:000001">
    <property type="entry name" value="4-hydroxybenzoate octaprenyltransferase"/>
    <property type="match status" value="1"/>
</dbReference>
<evidence type="ECO:0000313" key="13">
    <source>
        <dbReference type="EMBL" id="TCO16118.1"/>
    </source>
</evidence>
<evidence type="ECO:0000256" key="11">
    <source>
        <dbReference type="HAMAP-Rule" id="MF_01635"/>
    </source>
</evidence>
<comment type="catalytic activity">
    <reaction evidence="11">
        <text>all-trans-octaprenyl diphosphate + 4-hydroxybenzoate = 4-hydroxy-3-(all-trans-octaprenyl)benzoate + diphosphate</text>
        <dbReference type="Rhea" id="RHEA:27782"/>
        <dbReference type="ChEBI" id="CHEBI:1617"/>
        <dbReference type="ChEBI" id="CHEBI:17879"/>
        <dbReference type="ChEBI" id="CHEBI:33019"/>
        <dbReference type="ChEBI" id="CHEBI:57711"/>
        <dbReference type="EC" id="2.5.1.39"/>
    </reaction>
</comment>
<evidence type="ECO:0000256" key="12">
    <source>
        <dbReference type="NCBIfam" id="TIGR01474"/>
    </source>
</evidence>
<keyword evidence="4 11" id="KW-1003">Cell membrane</keyword>
<keyword evidence="7 11" id="KW-0831">Ubiquinone biosynthesis</keyword>
<name>A0A4V6NMW2_9HYPH</name>
<keyword evidence="9 11" id="KW-1133">Transmembrane helix</keyword>
<proteinExistence type="inferred from homology"/>
<evidence type="ECO:0000256" key="3">
    <source>
        <dbReference type="ARBA" id="ARBA00005985"/>
    </source>
</evidence>
<dbReference type="InterPro" id="IPR030470">
    <property type="entry name" value="UbiA_prenylTrfase_CS"/>
</dbReference>
<dbReference type="GO" id="GO:0006744">
    <property type="term" value="P:ubiquinone biosynthetic process"/>
    <property type="evidence" value="ECO:0007669"/>
    <property type="project" value="UniProtKB-UniRule"/>
</dbReference>
<dbReference type="FunFam" id="1.10.357.140:FF:000008">
    <property type="entry name" value="4-hydroxybenzoate octaprenyltransferase"/>
    <property type="match status" value="1"/>
</dbReference>
<dbReference type="RefSeq" id="WP_132002089.1">
    <property type="nucleotide sequence ID" value="NZ_JBHUNN010000002.1"/>
</dbReference>
<feature type="transmembrane region" description="Helical" evidence="11">
    <location>
        <begin position="131"/>
        <end position="158"/>
    </location>
</feature>
<evidence type="ECO:0000256" key="6">
    <source>
        <dbReference type="ARBA" id="ARBA00022679"/>
    </source>
</evidence>
<accession>A0A4V6NMW2</accession>